<reference evidence="2" key="1">
    <citation type="journal article" date="2019" name="bioRxiv">
        <title>The Genome of the Zebra Mussel, Dreissena polymorpha: A Resource for Invasive Species Research.</title>
        <authorList>
            <person name="McCartney M.A."/>
            <person name="Auch B."/>
            <person name="Kono T."/>
            <person name="Mallez S."/>
            <person name="Zhang Y."/>
            <person name="Obille A."/>
            <person name="Becker A."/>
            <person name="Abrahante J.E."/>
            <person name="Garbe J."/>
            <person name="Badalamenti J.P."/>
            <person name="Herman A."/>
            <person name="Mangelson H."/>
            <person name="Liachko I."/>
            <person name="Sullivan S."/>
            <person name="Sone E.D."/>
            <person name="Koren S."/>
            <person name="Silverstein K.A.T."/>
            <person name="Beckman K.B."/>
            <person name="Gohl D.M."/>
        </authorList>
    </citation>
    <scope>NUCLEOTIDE SEQUENCE</scope>
    <source>
        <strain evidence="2">Duluth1</strain>
        <tissue evidence="2">Whole animal</tissue>
    </source>
</reference>
<dbReference type="Pfam" id="PF02010">
    <property type="entry name" value="REJ"/>
    <property type="match status" value="1"/>
</dbReference>
<comment type="caution">
    <text evidence="2">The sequence shown here is derived from an EMBL/GenBank/DDBJ whole genome shotgun (WGS) entry which is preliminary data.</text>
</comment>
<dbReference type="Proteomes" id="UP000828390">
    <property type="component" value="Unassembled WGS sequence"/>
</dbReference>
<organism evidence="2 3">
    <name type="scientific">Dreissena polymorpha</name>
    <name type="common">Zebra mussel</name>
    <name type="synonym">Mytilus polymorpha</name>
    <dbReference type="NCBI Taxonomy" id="45954"/>
    <lineage>
        <taxon>Eukaryota</taxon>
        <taxon>Metazoa</taxon>
        <taxon>Spiralia</taxon>
        <taxon>Lophotrochozoa</taxon>
        <taxon>Mollusca</taxon>
        <taxon>Bivalvia</taxon>
        <taxon>Autobranchia</taxon>
        <taxon>Heteroconchia</taxon>
        <taxon>Euheterodonta</taxon>
        <taxon>Imparidentia</taxon>
        <taxon>Neoheterodontei</taxon>
        <taxon>Myida</taxon>
        <taxon>Dreissenoidea</taxon>
        <taxon>Dreissenidae</taxon>
        <taxon>Dreissena</taxon>
    </lineage>
</organism>
<evidence type="ECO:0000313" key="2">
    <source>
        <dbReference type="EMBL" id="KAH3823425.1"/>
    </source>
</evidence>
<feature type="domain" description="PKD/REJ-like" evidence="1">
    <location>
        <begin position="12"/>
        <end position="206"/>
    </location>
</feature>
<evidence type="ECO:0000313" key="3">
    <source>
        <dbReference type="Proteomes" id="UP000828390"/>
    </source>
</evidence>
<keyword evidence="3" id="KW-1185">Reference proteome</keyword>
<protein>
    <recommendedName>
        <fullName evidence="1">PKD/REJ-like domain-containing protein</fullName>
    </recommendedName>
</protein>
<accession>A0A9D4GXF1</accession>
<sequence length="215" mass="23719">MEYSKSTLNCTPEIYWSLAKTNTTTTISAITTVYTEISFLQPNTSVLKLDKGFLGGGDFIVCLDVKFPSAGPSHWVSDCMMLRVVVPELIAYITGGEFRTISYGDVVLIDASLSRDPVNISTLNETETLEAIWSVTRYVDNTTLDAFLANAAPIPQTPTYHKIQNGTEYGLRLNTSLFSSGDTLLVMFTLRRGSRRSTVYQVLHLVANAAPMSLR</sequence>
<proteinExistence type="predicted"/>
<dbReference type="AlphaFoldDB" id="A0A9D4GXF1"/>
<reference evidence="2" key="2">
    <citation type="submission" date="2020-11" db="EMBL/GenBank/DDBJ databases">
        <authorList>
            <person name="McCartney M.A."/>
            <person name="Auch B."/>
            <person name="Kono T."/>
            <person name="Mallez S."/>
            <person name="Becker A."/>
            <person name="Gohl D.M."/>
            <person name="Silverstein K.A.T."/>
            <person name="Koren S."/>
            <person name="Bechman K.B."/>
            <person name="Herman A."/>
            <person name="Abrahante J.E."/>
            <person name="Garbe J."/>
        </authorList>
    </citation>
    <scope>NUCLEOTIDE SEQUENCE</scope>
    <source>
        <strain evidence="2">Duluth1</strain>
        <tissue evidence="2">Whole animal</tissue>
    </source>
</reference>
<dbReference type="EMBL" id="JAIWYP010000005">
    <property type="protein sequence ID" value="KAH3823425.1"/>
    <property type="molecule type" value="Genomic_DNA"/>
</dbReference>
<gene>
    <name evidence="2" type="ORF">DPMN_125224</name>
</gene>
<name>A0A9D4GXF1_DREPO</name>
<dbReference type="InterPro" id="IPR002859">
    <property type="entry name" value="PKD/REJ-like"/>
</dbReference>
<evidence type="ECO:0000259" key="1">
    <source>
        <dbReference type="Pfam" id="PF02010"/>
    </source>
</evidence>